<reference evidence="2" key="1">
    <citation type="submission" date="2023-03" db="EMBL/GenBank/DDBJ databases">
        <title>Massive genome expansion in bonnet fungi (Mycena s.s.) driven by repeated elements and novel gene families across ecological guilds.</title>
        <authorList>
            <consortium name="Lawrence Berkeley National Laboratory"/>
            <person name="Harder C.B."/>
            <person name="Miyauchi S."/>
            <person name="Viragh M."/>
            <person name="Kuo A."/>
            <person name="Thoen E."/>
            <person name="Andreopoulos B."/>
            <person name="Lu D."/>
            <person name="Skrede I."/>
            <person name="Drula E."/>
            <person name="Henrissat B."/>
            <person name="Morin E."/>
            <person name="Kohler A."/>
            <person name="Barry K."/>
            <person name="LaButti K."/>
            <person name="Morin E."/>
            <person name="Salamov A."/>
            <person name="Lipzen A."/>
            <person name="Mereny Z."/>
            <person name="Hegedus B."/>
            <person name="Baldrian P."/>
            <person name="Stursova M."/>
            <person name="Weitz H."/>
            <person name="Taylor A."/>
            <person name="Grigoriev I.V."/>
            <person name="Nagy L.G."/>
            <person name="Martin F."/>
            <person name="Kauserud H."/>
        </authorList>
    </citation>
    <scope>NUCLEOTIDE SEQUENCE</scope>
    <source>
        <strain evidence="2">CBHHK173m</strain>
    </source>
</reference>
<sequence length="487" mass="53832">MFQTWDYSDELATEVEGQRRVPLIITRSGTVFASFLPKVATLLKSNVFDIAPLLRKAIQVESDDQEDLDDPMDDLDEPAAAPMDDSWLDELDEPRPPPPPPKRIRMDEVIASGRKPPSFAHIKRRNRRNKKIAEQGQLPRPATLREHIHQERVIATECDAATLPAAHGGYSAKVGDTWGSKKPRSLQDLLGLGFELIKWDGFESRPIVDVHGRIIAALVGQPRSADYAAAAARVFEAIESERKATTYKPAAAHHRRGDFFALNAGLSYGKGQRVPSRLDNGVHAALLARLLGNADVKRLATFASAAFALWAPNVYNYYKKCDTALHGHLPHLQRNFEKSIFSCATFNFGPDVWTFKHRDVLNLPFGMCAVQALGPFDPTKGGHLVLWELKLVIEFPPGALILIPSATMTHSNVPVQAGDQRASFTQYTAGGIFRYVDNGFRTEAELAVQDPDGYARICAEKGTRWAMGLGLLSRVEDLLEDVHGASN</sequence>
<evidence type="ECO:0000313" key="3">
    <source>
        <dbReference type="Proteomes" id="UP001222325"/>
    </source>
</evidence>
<organism evidence="2 3">
    <name type="scientific">Mycena belliarum</name>
    <dbReference type="NCBI Taxonomy" id="1033014"/>
    <lineage>
        <taxon>Eukaryota</taxon>
        <taxon>Fungi</taxon>
        <taxon>Dikarya</taxon>
        <taxon>Basidiomycota</taxon>
        <taxon>Agaricomycotina</taxon>
        <taxon>Agaricomycetes</taxon>
        <taxon>Agaricomycetidae</taxon>
        <taxon>Agaricales</taxon>
        <taxon>Marasmiineae</taxon>
        <taxon>Mycenaceae</taxon>
        <taxon>Mycena</taxon>
    </lineage>
</organism>
<feature type="compositionally biased region" description="Acidic residues" evidence="1">
    <location>
        <begin position="62"/>
        <end position="77"/>
    </location>
</feature>
<keyword evidence="3" id="KW-1185">Reference proteome</keyword>
<dbReference type="AlphaFoldDB" id="A0AAD6TPJ1"/>
<name>A0AAD6TPJ1_9AGAR</name>
<dbReference type="Proteomes" id="UP001222325">
    <property type="component" value="Unassembled WGS sequence"/>
</dbReference>
<protein>
    <submittedName>
        <fullName evidence="2">Uncharacterized protein</fullName>
    </submittedName>
</protein>
<feature type="region of interest" description="Disordered" evidence="1">
    <location>
        <begin position="62"/>
        <end position="105"/>
    </location>
</feature>
<evidence type="ECO:0000256" key="1">
    <source>
        <dbReference type="SAM" id="MobiDB-lite"/>
    </source>
</evidence>
<dbReference type="Gene3D" id="3.60.130.30">
    <property type="match status" value="1"/>
</dbReference>
<proteinExistence type="predicted"/>
<comment type="caution">
    <text evidence="2">The sequence shown here is derived from an EMBL/GenBank/DDBJ whole genome shotgun (WGS) entry which is preliminary data.</text>
</comment>
<gene>
    <name evidence="2" type="ORF">B0H15DRAFT_956260</name>
</gene>
<dbReference type="EMBL" id="JARJCN010000091">
    <property type="protein sequence ID" value="KAJ7075627.1"/>
    <property type="molecule type" value="Genomic_DNA"/>
</dbReference>
<evidence type="ECO:0000313" key="2">
    <source>
        <dbReference type="EMBL" id="KAJ7075627.1"/>
    </source>
</evidence>
<accession>A0AAD6TPJ1</accession>